<accession>A0A6I9QHZ5</accession>
<dbReference type="GO" id="GO:0090173">
    <property type="term" value="P:regulation of synaptonemal complex assembly"/>
    <property type="evidence" value="ECO:0007669"/>
    <property type="project" value="InterPro"/>
</dbReference>
<keyword evidence="1" id="KW-0469">Meiosis</keyword>
<evidence type="ECO:0000313" key="3">
    <source>
        <dbReference type="Proteomes" id="UP000504607"/>
    </source>
</evidence>
<dbReference type="OrthoDB" id="65716at2759"/>
<dbReference type="InterPro" id="IPR019734">
    <property type="entry name" value="TPR_rpt"/>
</dbReference>
<evidence type="ECO:0000256" key="1">
    <source>
        <dbReference type="ARBA" id="ARBA00023254"/>
    </source>
</evidence>
<dbReference type="SMART" id="SM00028">
    <property type="entry name" value="TPR"/>
    <property type="match status" value="3"/>
</dbReference>
<proteinExistence type="predicted"/>
<sequence>MRISELSPDRRPSSDDSQPLRLLLEDLESSIQEAESLSPDDPSSGEKLVTRLRRSLSRLPAALPLPEPAKIHIWKLSYRLWNACVDLSNAAGFRPDGRWRTGQAELRQIAADLLLLAGNPAGIPSAAFKAASFFHKTGQIWHELGRFDLAAGCFERATDLTSTVPIDGIGGEEELRLLLDLSLARSRTAWEVADRNLAIALLNRSKSLLFGSPAAFRALAEQYLQFGKLDLAKKSLEGNSDASKLLTEALDLCEKGIAAAKGRGDGGTLDLEELKGRCLRFLAAERLQVEDYEGVLRCVRVLRVDTAVSAAAAEHPSVGFVAMRAWLGTGRVGEAERELKGMMANKEVPEGVCVAAAEAYLAVAGAEAARGVLAGLVGRCRAGAGAALRVVKRVAEGGGGGRAKVVAELAADERVVALFEDAAATKERNAMHAVLWNCATEHFRSKDYDISAEMFEKSMLYVPRDEETRARRSNCFRVLSLCHLALMQLDQAEEFINEADKLEPNVKCAFLKFKIYLQKKDEKEAINQIQAMVSCIDFNPEFLTLSTHEAIACQSLAVAVASLSVLLNLYSPGKPMPMPMPEVAVLRNLITLLQRNPDGEIEILKYTRVAGARMTGLGVEGFFGTGAVGSRELNWFAGNSWNMGLKTGKEKKYEACAEFLELASEFYSVLNDESNGNQVMVCKCLILSVGAMLNVEEQKKVTLLDSDIKKAIEMLGRAGKILPLVSSRVQIVNDHHAEYPDLFFLHTYNTYHLLSRLGNDTRSQQLQLIKSFASSKVCTPNHLLQLGFTALKGGRPNLEAAEFALNACLSALLASPSPDYHLISIALRKLVCLSGLQDTEGGKNDGAYRVYRQAYQIIVGLKDGEYPIEEGKWLATTAWNKSGLAVRLHQFNVAERWMKMGLDLARHLKGMEKYREGMEEYFANFEKLCGGGVVDGSGGNEGKESSSGSQPVLV</sequence>
<protein>
    <recommendedName>
        <fullName evidence="2">Protein ZIP4 homolog</fullName>
    </recommendedName>
</protein>
<name>A0A6I9QHZ5_ELAGV</name>
<dbReference type="RefSeq" id="XP_010909836.1">
    <property type="nucleotide sequence ID" value="XM_010911534.3"/>
</dbReference>
<dbReference type="SUPFAM" id="SSF48452">
    <property type="entry name" value="TPR-like"/>
    <property type="match status" value="2"/>
</dbReference>
<reference evidence="4" key="1">
    <citation type="submission" date="2025-08" db="UniProtKB">
        <authorList>
            <consortium name="RefSeq"/>
        </authorList>
    </citation>
    <scope>IDENTIFICATION</scope>
</reference>
<dbReference type="AlphaFoldDB" id="A0A6I9QHZ5"/>
<evidence type="ECO:0000313" key="4">
    <source>
        <dbReference type="RefSeq" id="XP_010909836.1"/>
    </source>
</evidence>
<dbReference type="InParanoid" id="A0A6I9QHZ5"/>
<dbReference type="KEGG" id="egu:105035829"/>
<keyword evidence="3" id="KW-1185">Reference proteome</keyword>
<dbReference type="GO" id="GO:0051321">
    <property type="term" value="P:meiotic cell cycle"/>
    <property type="evidence" value="ECO:0007669"/>
    <property type="project" value="UniProtKB-KW"/>
</dbReference>
<gene>
    <name evidence="4" type="primary">LOC105035829</name>
</gene>
<dbReference type="Pfam" id="PF08631">
    <property type="entry name" value="SPO22"/>
    <property type="match status" value="1"/>
</dbReference>
<dbReference type="Gene3D" id="1.25.40.10">
    <property type="entry name" value="Tetratricopeptide repeat domain"/>
    <property type="match status" value="2"/>
</dbReference>
<organism evidence="3 4">
    <name type="scientific">Elaeis guineensis var. tenera</name>
    <name type="common">Oil palm</name>
    <dbReference type="NCBI Taxonomy" id="51953"/>
    <lineage>
        <taxon>Eukaryota</taxon>
        <taxon>Viridiplantae</taxon>
        <taxon>Streptophyta</taxon>
        <taxon>Embryophyta</taxon>
        <taxon>Tracheophyta</taxon>
        <taxon>Spermatophyta</taxon>
        <taxon>Magnoliopsida</taxon>
        <taxon>Liliopsida</taxon>
        <taxon>Arecaceae</taxon>
        <taxon>Arecoideae</taxon>
        <taxon>Cocoseae</taxon>
        <taxon>Elaeidinae</taxon>
        <taxon>Elaeis</taxon>
    </lineage>
</organism>
<dbReference type="InterPro" id="IPR013940">
    <property type="entry name" value="Spo22/ZIP4/TEX11"/>
</dbReference>
<dbReference type="GeneID" id="105035829"/>
<evidence type="ECO:0000256" key="2">
    <source>
        <dbReference type="ARBA" id="ARBA00031845"/>
    </source>
</evidence>
<dbReference type="FunCoup" id="A0A6I9QHZ5">
    <property type="interactions" value="23"/>
</dbReference>
<dbReference type="InterPro" id="IPR039057">
    <property type="entry name" value="Spo22/ZIP4"/>
</dbReference>
<dbReference type="PANTHER" id="PTHR40375:SF2">
    <property type="entry name" value="SPORULATION-SPECIFIC PROTEIN 22"/>
    <property type="match status" value="1"/>
</dbReference>
<dbReference type="Proteomes" id="UP000504607">
    <property type="component" value="Chromosome 2"/>
</dbReference>
<dbReference type="InterPro" id="IPR011990">
    <property type="entry name" value="TPR-like_helical_dom_sf"/>
</dbReference>
<dbReference type="PANTHER" id="PTHR40375">
    <property type="entry name" value="SPORULATION-SPECIFIC PROTEIN 22"/>
    <property type="match status" value="1"/>
</dbReference>